<feature type="region of interest" description="Disordered" evidence="8">
    <location>
        <begin position="913"/>
        <end position="966"/>
    </location>
</feature>
<dbReference type="Proteomes" id="UP000193560">
    <property type="component" value="Unassembled WGS sequence"/>
</dbReference>
<dbReference type="GO" id="GO:0008270">
    <property type="term" value="F:zinc ion binding"/>
    <property type="evidence" value="ECO:0007669"/>
    <property type="project" value="InterPro"/>
</dbReference>
<feature type="region of interest" description="Disordered" evidence="8">
    <location>
        <begin position="144"/>
        <end position="180"/>
    </location>
</feature>
<evidence type="ECO:0000256" key="5">
    <source>
        <dbReference type="ARBA" id="ARBA00023125"/>
    </source>
</evidence>
<dbReference type="STRING" id="90262.A0A1X2J0X0"/>
<dbReference type="PROSITE" id="PS00463">
    <property type="entry name" value="ZN2_CY6_FUNGAL_1"/>
    <property type="match status" value="1"/>
</dbReference>
<dbReference type="PROSITE" id="PS50048">
    <property type="entry name" value="ZN2_CY6_FUNGAL_2"/>
    <property type="match status" value="1"/>
</dbReference>
<evidence type="ECO:0000256" key="1">
    <source>
        <dbReference type="ARBA" id="ARBA00004123"/>
    </source>
</evidence>
<feature type="region of interest" description="Disordered" evidence="8">
    <location>
        <begin position="735"/>
        <end position="813"/>
    </location>
</feature>
<evidence type="ECO:0000256" key="3">
    <source>
        <dbReference type="ARBA" id="ARBA00022833"/>
    </source>
</evidence>
<organism evidence="10 11">
    <name type="scientific">Absidia repens</name>
    <dbReference type="NCBI Taxonomy" id="90262"/>
    <lineage>
        <taxon>Eukaryota</taxon>
        <taxon>Fungi</taxon>
        <taxon>Fungi incertae sedis</taxon>
        <taxon>Mucoromycota</taxon>
        <taxon>Mucoromycotina</taxon>
        <taxon>Mucoromycetes</taxon>
        <taxon>Mucorales</taxon>
        <taxon>Cunninghamellaceae</taxon>
        <taxon>Absidia</taxon>
    </lineage>
</organism>
<accession>A0A1X2J0X0</accession>
<feature type="compositionally biased region" description="Polar residues" evidence="8">
    <location>
        <begin position="916"/>
        <end position="937"/>
    </location>
</feature>
<dbReference type="PANTHER" id="PTHR31313:SF81">
    <property type="entry name" value="TY1 ENHANCER ACTIVATOR"/>
    <property type="match status" value="1"/>
</dbReference>
<feature type="region of interest" description="Disordered" evidence="8">
    <location>
        <begin position="1"/>
        <end position="55"/>
    </location>
</feature>
<feature type="compositionally biased region" description="Polar residues" evidence="8">
    <location>
        <begin position="749"/>
        <end position="778"/>
    </location>
</feature>
<dbReference type="CDD" id="cd00067">
    <property type="entry name" value="GAL4"/>
    <property type="match status" value="1"/>
</dbReference>
<dbReference type="GO" id="GO:0005634">
    <property type="term" value="C:nucleus"/>
    <property type="evidence" value="ECO:0007669"/>
    <property type="project" value="UniProtKB-SubCell"/>
</dbReference>
<evidence type="ECO:0000313" key="11">
    <source>
        <dbReference type="Proteomes" id="UP000193560"/>
    </source>
</evidence>
<evidence type="ECO:0000256" key="8">
    <source>
        <dbReference type="SAM" id="MobiDB-lite"/>
    </source>
</evidence>
<keyword evidence="3" id="KW-0862">Zinc</keyword>
<feature type="compositionally biased region" description="Polar residues" evidence="8">
    <location>
        <begin position="785"/>
        <end position="803"/>
    </location>
</feature>
<evidence type="ECO:0000256" key="7">
    <source>
        <dbReference type="ARBA" id="ARBA00023242"/>
    </source>
</evidence>
<protein>
    <submittedName>
        <fullName evidence="10">Fungal-specific transcription factor domain-domain-containing protein</fullName>
    </submittedName>
</protein>
<dbReference type="GO" id="GO:0006351">
    <property type="term" value="P:DNA-templated transcription"/>
    <property type="evidence" value="ECO:0007669"/>
    <property type="project" value="InterPro"/>
</dbReference>
<dbReference type="SMART" id="SM00066">
    <property type="entry name" value="GAL4"/>
    <property type="match status" value="1"/>
</dbReference>
<evidence type="ECO:0000313" key="10">
    <source>
        <dbReference type="EMBL" id="ORZ25443.1"/>
    </source>
</evidence>
<keyword evidence="6" id="KW-0804">Transcription</keyword>
<dbReference type="PANTHER" id="PTHR31313">
    <property type="entry name" value="TY1 ENHANCER ACTIVATOR"/>
    <property type="match status" value="1"/>
</dbReference>
<dbReference type="GO" id="GO:0000981">
    <property type="term" value="F:DNA-binding transcription factor activity, RNA polymerase II-specific"/>
    <property type="evidence" value="ECO:0007669"/>
    <property type="project" value="InterPro"/>
</dbReference>
<dbReference type="CDD" id="cd12148">
    <property type="entry name" value="fungal_TF_MHR"/>
    <property type="match status" value="1"/>
</dbReference>
<comment type="subcellular location">
    <subcellularLocation>
        <location evidence="1">Nucleus</location>
    </subcellularLocation>
</comment>
<evidence type="ECO:0000256" key="4">
    <source>
        <dbReference type="ARBA" id="ARBA00023015"/>
    </source>
</evidence>
<dbReference type="InterPro" id="IPR036864">
    <property type="entry name" value="Zn2-C6_fun-type_DNA-bd_sf"/>
</dbReference>
<name>A0A1X2J0X0_9FUNG</name>
<reference evidence="10 11" key="1">
    <citation type="submission" date="2016-07" db="EMBL/GenBank/DDBJ databases">
        <title>Pervasive Adenine N6-methylation of Active Genes in Fungi.</title>
        <authorList>
            <consortium name="DOE Joint Genome Institute"/>
            <person name="Mondo S.J."/>
            <person name="Dannebaum R.O."/>
            <person name="Kuo R.C."/>
            <person name="Labutti K."/>
            <person name="Haridas S."/>
            <person name="Kuo A."/>
            <person name="Salamov A."/>
            <person name="Ahrendt S.R."/>
            <person name="Lipzen A."/>
            <person name="Sullivan W."/>
            <person name="Andreopoulos W.B."/>
            <person name="Clum A."/>
            <person name="Lindquist E."/>
            <person name="Daum C."/>
            <person name="Ramamoorthy G.K."/>
            <person name="Gryganskyi A."/>
            <person name="Culley D."/>
            <person name="Magnuson J.K."/>
            <person name="James T.Y."/>
            <person name="O'Malley M.A."/>
            <person name="Stajich J.E."/>
            <person name="Spatafora J.W."/>
            <person name="Visel A."/>
            <person name="Grigoriev I.V."/>
        </authorList>
    </citation>
    <scope>NUCLEOTIDE SEQUENCE [LARGE SCALE GENOMIC DNA]</scope>
    <source>
        <strain evidence="10 11">NRRL 1336</strain>
    </source>
</reference>
<dbReference type="AlphaFoldDB" id="A0A1X2J0X0"/>
<dbReference type="InterPro" id="IPR007219">
    <property type="entry name" value="XnlR_reg_dom"/>
</dbReference>
<keyword evidence="11" id="KW-1185">Reference proteome</keyword>
<gene>
    <name evidence="10" type="ORF">BCR42DRAFT_8079</name>
</gene>
<dbReference type="OrthoDB" id="2264294at2759"/>
<keyword evidence="5" id="KW-0238">DNA-binding</keyword>
<dbReference type="SMART" id="SM00906">
    <property type="entry name" value="Fungal_trans"/>
    <property type="match status" value="1"/>
</dbReference>
<keyword evidence="2" id="KW-0479">Metal-binding</keyword>
<dbReference type="SUPFAM" id="SSF57701">
    <property type="entry name" value="Zn2/Cys6 DNA-binding domain"/>
    <property type="match status" value="1"/>
</dbReference>
<feature type="compositionally biased region" description="Polar residues" evidence="8">
    <location>
        <begin position="167"/>
        <end position="180"/>
    </location>
</feature>
<dbReference type="EMBL" id="MCGE01000001">
    <property type="protein sequence ID" value="ORZ25443.1"/>
    <property type="molecule type" value="Genomic_DNA"/>
</dbReference>
<comment type="caution">
    <text evidence="10">The sequence shown here is derived from an EMBL/GenBank/DDBJ whole genome shotgun (WGS) entry which is preliminary data.</text>
</comment>
<keyword evidence="7" id="KW-0539">Nucleus</keyword>
<dbReference type="Pfam" id="PF00172">
    <property type="entry name" value="Zn_clus"/>
    <property type="match status" value="1"/>
</dbReference>
<dbReference type="Pfam" id="PF04082">
    <property type="entry name" value="Fungal_trans"/>
    <property type="match status" value="1"/>
</dbReference>
<evidence type="ECO:0000259" key="9">
    <source>
        <dbReference type="PROSITE" id="PS50048"/>
    </source>
</evidence>
<sequence>MSSNTIQNEHSNPKTSFVSPSYQPQSHYFRPHEQAPKKRHLQPKPYPQLPPIAATDSQPFHSQLFEFPIENSREVKSQRNIRACDMCRRKKIRCIGTDLGRTCKSCWTNNIECTYNQSAKKRGPPKGYKEELNNRLKRLETLLNRSATNHATTTSSSPPTTDQPTPNLITKSTSSGDGTAMTTLASHDENQQHLRKTQTIDVSQAHHVEDGGALQFLSEKFNLEDERLTSTIKIRIRRSGKNLMLFDGEEDTKGRTPNQLLLEDTGILKPGEPILGMDDWLWRVSGIMKTTSDQLLKIYFTYIHPGLPVVNKTLFLNQYRGLASDYPSPPLLNAMHGAAMRHIEKCQILDDADSVLDTLYKDFGGRREMPEGGSEMLYDRLRKYIQGVYAPSITTVQAILIEQNHRASTESGISYDWLLCATAVRMAQDLGLHRSSETLDIPEDEKQTRCRVWWAVYIMDKWASASTGKPQTISDEDCDQDYPSESAPWEEVMDVASDGMGDDQQLRFPSLDQSIARNVKMGKIPMYQLFVQMAKLSEILGRILQDIYSPQAKKHGAMYGSDIRVADLDKALSNWRTALPPTLQLSGTNLQKLDSCRKSPLPSISVSLYLAYCTLLILLHRPFIVRQGKPTTNLSESSLSICISAATRCVDVASSLKFRDFILVSWNFAIYHVFTASVIHGHTALNSDSVVSDVAKTQLVKAIRVIQSISKFSTKASQIHQILLQLTRIADIPVDNTPSDDDHHGIPYDSTQGNEVTPSTPHNNIETDSCNSSDSTGVTEMIAGKSTSSSTSDAQTIPNSIQQHNDESVDSYSTPISLANENWINGLCSSFEQDDIQAPFLDTHSQLESDPNSLQQFGQGIEQMFTPIDKLSSSSQFANTFPTNQPQLLDYAAAGLPQNFIFGLSSTGFMVEQEQHQNTTRSKLLSDTSPFVPQPNEQPDDGVQPRSDDLRSGPVHSLVRNQPDNPFWSVPSSMEMDDWNTFLHTRFEEGNGS</sequence>
<feature type="compositionally biased region" description="Low complexity" evidence="8">
    <location>
        <begin position="152"/>
        <end position="166"/>
    </location>
</feature>
<dbReference type="InterPro" id="IPR001138">
    <property type="entry name" value="Zn2Cys6_DnaBD"/>
</dbReference>
<evidence type="ECO:0000256" key="2">
    <source>
        <dbReference type="ARBA" id="ARBA00022723"/>
    </source>
</evidence>
<feature type="compositionally biased region" description="Polar residues" evidence="8">
    <location>
        <begin position="1"/>
        <end position="26"/>
    </location>
</feature>
<dbReference type="Gene3D" id="4.10.240.10">
    <property type="entry name" value="Zn(2)-C6 fungal-type DNA-binding domain"/>
    <property type="match status" value="1"/>
</dbReference>
<dbReference type="InterPro" id="IPR051615">
    <property type="entry name" value="Transcr_Regulatory_Elem"/>
</dbReference>
<proteinExistence type="predicted"/>
<keyword evidence="4" id="KW-0805">Transcription regulation</keyword>
<evidence type="ECO:0000256" key="6">
    <source>
        <dbReference type="ARBA" id="ARBA00023163"/>
    </source>
</evidence>
<feature type="domain" description="Zn(2)-C6 fungal-type" evidence="9">
    <location>
        <begin position="83"/>
        <end position="115"/>
    </location>
</feature>
<dbReference type="GO" id="GO:0003677">
    <property type="term" value="F:DNA binding"/>
    <property type="evidence" value="ECO:0007669"/>
    <property type="project" value="UniProtKB-KW"/>
</dbReference>